<dbReference type="PROSITE" id="PS50006">
    <property type="entry name" value="FHA_DOMAIN"/>
    <property type="match status" value="1"/>
</dbReference>
<dbReference type="RefSeq" id="WP_338749381.1">
    <property type="nucleotide sequence ID" value="NZ_CP144913.1"/>
</dbReference>
<dbReference type="Pfam" id="PF00498">
    <property type="entry name" value="FHA"/>
    <property type="match status" value="1"/>
</dbReference>
<gene>
    <name evidence="4" type="ORF">V1351_15975</name>
</gene>
<evidence type="ECO:0000313" key="4">
    <source>
        <dbReference type="EMBL" id="WXB76421.1"/>
    </source>
</evidence>
<dbReference type="SUPFAM" id="SSF49879">
    <property type="entry name" value="SMAD/FHA domain"/>
    <property type="match status" value="1"/>
</dbReference>
<evidence type="ECO:0000256" key="1">
    <source>
        <dbReference type="ARBA" id="ARBA00022553"/>
    </source>
</evidence>
<keyword evidence="5" id="KW-1185">Reference proteome</keyword>
<dbReference type="InterPro" id="IPR000253">
    <property type="entry name" value="FHA_dom"/>
</dbReference>
<reference evidence="4 5" key="1">
    <citation type="submission" date="2024-02" db="EMBL/GenBank/DDBJ databases">
        <title>Janibacter sp. nov., isolated from gut of marine sandworm.</title>
        <authorList>
            <person name="Kim B."/>
            <person name="Jun M.O."/>
            <person name="Shin N.-R."/>
        </authorList>
    </citation>
    <scope>NUCLEOTIDE SEQUENCE [LARGE SCALE GENOMIC DNA]</scope>
    <source>
        <strain evidence="4 5">A1S7</strain>
    </source>
</reference>
<feature type="domain" description="FHA" evidence="3">
    <location>
        <begin position="243"/>
        <end position="300"/>
    </location>
</feature>
<organism evidence="4 5">
    <name type="scientific">Janibacter alittae</name>
    <dbReference type="NCBI Taxonomy" id="3115209"/>
    <lineage>
        <taxon>Bacteria</taxon>
        <taxon>Bacillati</taxon>
        <taxon>Actinomycetota</taxon>
        <taxon>Actinomycetes</taxon>
        <taxon>Micrococcales</taxon>
        <taxon>Intrasporangiaceae</taxon>
        <taxon>Janibacter</taxon>
    </lineage>
</organism>
<sequence>MEFRAEGRDGWVEFTRAGVHVLAKGDESLGERLAAALAAAGGDSPADVLTDVLTADGVRQTPDFAIVDETGLRVLVRGTARVLLTGADETTRELVAPARAPWIDEDIDEDTATAVLCTGEPEPVPAGPARTPEPKAPAAVSPQTAPEGVPGSPAARHPQFVDGHLVSARVPPRGSTAAAVRESSEEAVADDVRAPAPTAGVGPSTGVLPVAGDVPREGEPDRPRPSARLVLPTGEVVELDRGVLLGRAPRASAGIGYVGEPHLVRVASPDNEISRSHVEVYPEGTQVIARDLGSTNGTTLATPEGPSRRMSPGEPQPIGPGTTIRLAGQVAVVLEVG</sequence>
<evidence type="ECO:0000313" key="5">
    <source>
        <dbReference type="Proteomes" id="UP001382727"/>
    </source>
</evidence>
<dbReference type="InterPro" id="IPR008984">
    <property type="entry name" value="SMAD_FHA_dom_sf"/>
</dbReference>
<dbReference type="EMBL" id="CP144913">
    <property type="protein sequence ID" value="WXB76421.1"/>
    <property type="molecule type" value="Genomic_DNA"/>
</dbReference>
<feature type="region of interest" description="Disordered" evidence="2">
    <location>
        <begin position="294"/>
        <end position="320"/>
    </location>
</feature>
<dbReference type="Proteomes" id="UP001382727">
    <property type="component" value="Chromosome"/>
</dbReference>
<proteinExistence type="predicted"/>
<evidence type="ECO:0000259" key="3">
    <source>
        <dbReference type="PROSITE" id="PS50006"/>
    </source>
</evidence>
<accession>A0ABZ2MH70</accession>
<feature type="region of interest" description="Disordered" evidence="2">
    <location>
        <begin position="120"/>
        <end position="227"/>
    </location>
</feature>
<feature type="compositionally biased region" description="Basic and acidic residues" evidence="2">
    <location>
        <begin position="214"/>
        <end position="224"/>
    </location>
</feature>
<dbReference type="Gene3D" id="2.60.200.20">
    <property type="match status" value="1"/>
</dbReference>
<protein>
    <submittedName>
        <fullName evidence="4">FHA domain-containing protein</fullName>
    </submittedName>
</protein>
<name>A0ABZ2MH70_9MICO</name>
<evidence type="ECO:0000256" key="2">
    <source>
        <dbReference type="SAM" id="MobiDB-lite"/>
    </source>
</evidence>
<keyword evidence="1" id="KW-0597">Phosphoprotein</keyword>